<organism evidence="1 2">
    <name type="scientific">Ensete ventricosum</name>
    <name type="common">Abyssinian banana</name>
    <name type="synonym">Musa ensete</name>
    <dbReference type="NCBI Taxonomy" id="4639"/>
    <lineage>
        <taxon>Eukaryota</taxon>
        <taxon>Viridiplantae</taxon>
        <taxon>Streptophyta</taxon>
        <taxon>Embryophyta</taxon>
        <taxon>Tracheophyta</taxon>
        <taxon>Spermatophyta</taxon>
        <taxon>Magnoliopsida</taxon>
        <taxon>Liliopsida</taxon>
        <taxon>Zingiberales</taxon>
        <taxon>Musaceae</taxon>
        <taxon>Ensete</taxon>
    </lineage>
</organism>
<sequence length="69" mass="7180">METATTDLASDDSVTANAAWAGPPVLCPSDHFFCGTSPSLGLVSFAANSSTLRTHTMSSLRVLLLPEVL</sequence>
<proteinExistence type="predicted"/>
<protein>
    <submittedName>
        <fullName evidence="1">Uncharacterized protein</fullName>
    </submittedName>
</protein>
<accession>A0AAV8Q4M1</accession>
<comment type="caution">
    <text evidence="1">The sequence shown here is derived from an EMBL/GenBank/DDBJ whole genome shotgun (WGS) entry which is preliminary data.</text>
</comment>
<dbReference type="Proteomes" id="UP001222027">
    <property type="component" value="Unassembled WGS sequence"/>
</dbReference>
<dbReference type="AlphaFoldDB" id="A0AAV8Q4M1"/>
<gene>
    <name evidence="1" type="ORF">OPV22_027018</name>
</gene>
<reference evidence="1 2" key="1">
    <citation type="submission" date="2022-12" db="EMBL/GenBank/DDBJ databases">
        <title>Chromosome-scale assembly of the Ensete ventricosum genome.</title>
        <authorList>
            <person name="Dussert Y."/>
            <person name="Stocks J."/>
            <person name="Wendawek A."/>
            <person name="Woldeyes F."/>
            <person name="Nichols R.A."/>
            <person name="Borrell J.S."/>
        </authorList>
    </citation>
    <scope>NUCLEOTIDE SEQUENCE [LARGE SCALE GENOMIC DNA]</scope>
    <source>
        <strain evidence="2">cv. Maze</strain>
        <tissue evidence="1">Seeds</tissue>
    </source>
</reference>
<evidence type="ECO:0000313" key="1">
    <source>
        <dbReference type="EMBL" id="KAJ8464466.1"/>
    </source>
</evidence>
<name>A0AAV8Q4M1_ENSVE</name>
<keyword evidence="2" id="KW-1185">Reference proteome</keyword>
<evidence type="ECO:0000313" key="2">
    <source>
        <dbReference type="Proteomes" id="UP001222027"/>
    </source>
</evidence>
<dbReference type="EMBL" id="JAQQAF010000008">
    <property type="protein sequence ID" value="KAJ8464466.1"/>
    <property type="molecule type" value="Genomic_DNA"/>
</dbReference>